<organism evidence="2 3">
    <name type="scientific">Frankliniella fusca</name>
    <dbReference type="NCBI Taxonomy" id="407009"/>
    <lineage>
        <taxon>Eukaryota</taxon>
        <taxon>Metazoa</taxon>
        <taxon>Ecdysozoa</taxon>
        <taxon>Arthropoda</taxon>
        <taxon>Hexapoda</taxon>
        <taxon>Insecta</taxon>
        <taxon>Pterygota</taxon>
        <taxon>Neoptera</taxon>
        <taxon>Paraneoptera</taxon>
        <taxon>Thysanoptera</taxon>
        <taxon>Terebrantia</taxon>
        <taxon>Thripoidea</taxon>
        <taxon>Thripidae</taxon>
        <taxon>Frankliniella</taxon>
    </lineage>
</organism>
<dbReference type="GO" id="GO:0036064">
    <property type="term" value="C:ciliary basal body"/>
    <property type="evidence" value="ECO:0007669"/>
    <property type="project" value="TreeGrafter"/>
</dbReference>
<reference evidence="2" key="1">
    <citation type="submission" date="2021-07" db="EMBL/GenBank/DDBJ databases">
        <authorList>
            <person name="Catto M.A."/>
            <person name="Jacobson A."/>
            <person name="Kennedy G."/>
            <person name="Labadie P."/>
            <person name="Hunt B.G."/>
            <person name="Srinivasan R."/>
        </authorList>
    </citation>
    <scope>NUCLEOTIDE SEQUENCE</scope>
    <source>
        <strain evidence="2">PL_HMW_Pooled</strain>
        <tissue evidence="2">Head</tissue>
    </source>
</reference>
<dbReference type="AlphaFoldDB" id="A0AAE1HB80"/>
<dbReference type="Pfam" id="PF15748">
    <property type="entry name" value="CCSAP"/>
    <property type="match status" value="1"/>
</dbReference>
<reference evidence="2" key="2">
    <citation type="journal article" date="2023" name="BMC Genomics">
        <title>Pest status, molecular evolution, and epigenetic factors derived from the genome assembly of Frankliniella fusca, a thysanopteran phytovirus vector.</title>
        <authorList>
            <person name="Catto M.A."/>
            <person name="Labadie P.E."/>
            <person name="Jacobson A.L."/>
            <person name="Kennedy G.G."/>
            <person name="Srinivasan R."/>
            <person name="Hunt B.G."/>
        </authorList>
    </citation>
    <scope>NUCLEOTIDE SEQUENCE</scope>
    <source>
        <strain evidence="2">PL_HMW_Pooled</strain>
    </source>
</reference>
<dbReference type="GO" id="GO:0005814">
    <property type="term" value="C:centriole"/>
    <property type="evidence" value="ECO:0007669"/>
    <property type="project" value="TreeGrafter"/>
</dbReference>
<feature type="compositionally biased region" description="Low complexity" evidence="1">
    <location>
        <begin position="128"/>
        <end position="142"/>
    </location>
</feature>
<sequence length="310" mass="35950">MVHKKSEYGLQFLRLSNELRAQIWQENVKFREAQKRLNLSDHYWRYQLIDDTCDCDEDSNAPDESIRSDVKSIPRKSENLFKSSEEKGVQTTDIEKVTRCKDENTVTQEPSVTLDPNMMNISEETTCAKPANSSHNSSPSKHSSVKRKSDLLKKSLNLKDILCYQQNDNYSQIADDVSLRRSVYSRLNRSPTRNALKSYHSEERGAPVFASFGWNDTEKDVGDQKTYNIRAPAGQVQPSALLASANRLKELESHLNMEWKRRQQERQLHHQGPVNLSGIWMTEYQENFSKGQREPLIRKTFARPIVWRIT</sequence>
<dbReference type="EMBL" id="JAHWGI010000870">
    <property type="protein sequence ID" value="KAK3918088.1"/>
    <property type="molecule type" value="Genomic_DNA"/>
</dbReference>
<feature type="region of interest" description="Disordered" evidence="1">
    <location>
        <begin position="127"/>
        <end position="148"/>
    </location>
</feature>
<dbReference type="GO" id="GO:1901673">
    <property type="term" value="P:regulation of mitotic spindle assembly"/>
    <property type="evidence" value="ECO:0007669"/>
    <property type="project" value="TreeGrafter"/>
</dbReference>
<name>A0AAE1HB80_9NEOP</name>
<dbReference type="GO" id="GO:0008017">
    <property type="term" value="F:microtubule binding"/>
    <property type="evidence" value="ECO:0007669"/>
    <property type="project" value="TreeGrafter"/>
</dbReference>
<keyword evidence="3" id="KW-1185">Reference proteome</keyword>
<evidence type="ECO:0000313" key="3">
    <source>
        <dbReference type="Proteomes" id="UP001219518"/>
    </source>
</evidence>
<dbReference type="Proteomes" id="UP001219518">
    <property type="component" value="Unassembled WGS sequence"/>
</dbReference>
<dbReference type="InterPro" id="IPR029774">
    <property type="entry name" value="CSAP"/>
</dbReference>
<accession>A0AAE1HB80</accession>
<dbReference type="GO" id="GO:0005819">
    <property type="term" value="C:spindle"/>
    <property type="evidence" value="ECO:0007669"/>
    <property type="project" value="TreeGrafter"/>
</dbReference>
<evidence type="ECO:0000313" key="2">
    <source>
        <dbReference type="EMBL" id="KAK3918088.1"/>
    </source>
</evidence>
<dbReference type="PANTHER" id="PTHR31022">
    <property type="entry name" value="CENTRIOLE, CILIA AND SPINDLE-ASSOCIATED PROTEIN"/>
    <property type="match status" value="1"/>
</dbReference>
<dbReference type="GO" id="GO:0035869">
    <property type="term" value="C:ciliary transition zone"/>
    <property type="evidence" value="ECO:0007669"/>
    <property type="project" value="TreeGrafter"/>
</dbReference>
<protein>
    <submittedName>
        <fullName evidence="2">Centriole, cilia and spindle-associated protein</fullName>
    </submittedName>
</protein>
<evidence type="ECO:0000256" key="1">
    <source>
        <dbReference type="SAM" id="MobiDB-lite"/>
    </source>
</evidence>
<gene>
    <name evidence="2" type="ORF">KUF71_026308</name>
</gene>
<comment type="caution">
    <text evidence="2">The sequence shown here is derived from an EMBL/GenBank/DDBJ whole genome shotgun (WGS) entry which is preliminary data.</text>
</comment>
<dbReference type="PANTHER" id="PTHR31022:SF4">
    <property type="entry name" value="CENTRIOLE, CILIA AND SPINDLE-ASSOCIATED PROTEIN"/>
    <property type="match status" value="1"/>
</dbReference>
<proteinExistence type="predicted"/>